<name>A0A6H1Q3H7_9PROT</name>
<protein>
    <submittedName>
        <fullName evidence="1">Uncharacterized protein</fullName>
    </submittedName>
</protein>
<reference evidence="1 2" key="1">
    <citation type="journal article" date="2020" name="Nat. Microbiol.">
        <title>Lysogenic host-virus interactions in SAR11 marine bacteria.</title>
        <authorList>
            <person name="Morris R.M."/>
            <person name="Cain K.R."/>
            <person name="Hvorecny K.L."/>
            <person name="Kollman J.M."/>
        </authorList>
    </citation>
    <scope>NUCLEOTIDE SEQUENCE [LARGE SCALE GENOMIC DNA]</scope>
    <source>
        <strain evidence="1 2">NP1</strain>
    </source>
</reference>
<sequence>MPAKLKKPYVIYLAEVIYKDIADIKKNNLDISNIDAIEGFIGTKKYEEISSGKFHDDWFDYLKNNKFIDKNSGEKIPDETIKLLNVQKDATVKQLIKYPELYYAKSSFPLEISQRAFDFLWRMCESYELWCKETGQSEQLLLNITD</sequence>
<evidence type="ECO:0000313" key="1">
    <source>
        <dbReference type="EMBL" id="QIZ21492.1"/>
    </source>
</evidence>
<dbReference type="Proteomes" id="UP000501094">
    <property type="component" value="Chromosome"/>
</dbReference>
<dbReference type="RefSeq" id="WP_168607349.1">
    <property type="nucleotide sequence ID" value="NZ_CP038852.1"/>
</dbReference>
<evidence type="ECO:0000313" key="2">
    <source>
        <dbReference type="Proteomes" id="UP000501094"/>
    </source>
</evidence>
<organism evidence="1 2">
    <name type="scientific">Candidatus Pelagibacter giovannonii</name>
    <dbReference type="NCBI Taxonomy" id="2563896"/>
    <lineage>
        <taxon>Bacteria</taxon>
        <taxon>Pseudomonadati</taxon>
        <taxon>Pseudomonadota</taxon>
        <taxon>Alphaproteobacteria</taxon>
        <taxon>Candidatus Pelagibacterales</taxon>
        <taxon>Candidatus Pelagibacteraceae</taxon>
        <taxon>Candidatus Pelagibacter</taxon>
    </lineage>
</organism>
<dbReference type="EMBL" id="CP038852">
    <property type="protein sequence ID" value="QIZ21492.1"/>
    <property type="molecule type" value="Genomic_DNA"/>
</dbReference>
<dbReference type="KEGG" id="peg:E5R92_06830"/>
<keyword evidence="2" id="KW-1185">Reference proteome</keyword>
<accession>A0A6H1Q3H7</accession>
<gene>
    <name evidence="1" type="ORF">E5R92_06830</name>
</gene>
<proteinExistence type="predicted"/>
<dbReference type="AlphaFoldDB" id="A0A6H1Q3H7"/>